<dbReference type="AlphaFoldDB" id="A0A7G9B3F4"/>
<dbReference type="KEGG" id="ohi:H8790_11655"/>
<dbReference type="RefSeq" id="WP_187332686.1">
    <property type="nucleotide sequence ID" value="NZ_CP060490.1"/>
</dbReference>
<evidence type="ECO:0000313" key="2">
    <source>
        <dbReference type="Proteomes" id="UP000515960"/>
    </source>
</evidence>
<dbReference type="Proteomes" id="UP000515960">
    <property type="component" value="Chromosome"/>
</dbReference>
<organism evidence="1 2">
    <name type="scientific">Oscillibacter hominis</name>
    <dbReference type="NCBI Taxonomy" id="2763056"/>
    <lineage>
        <taxon>Bacteria</taxon>
        <taxon>Bacillati</taxon>
        <taxon>Bacillota</taxon>
        <taxon>Clostridia</taxon>
        <taxon>Eubacteriales</taxon>
        <taxon>Oscillospiraceae</taxon>
        <taxon>Oscillibacter</taxon>
    </lineage>
</organism>
<accession>A0A7G9B3F4</accession>
<sequence length="180" mass="20541">MLLSVQQRYILILLRQIKCLRRRQLYRLTKSHFPRSDGRELSEGAVDAMLRQLRHCTGDVILDGDLVHLMGVKPNERILEAIDVMLELTGGNAQDISIKQETPALLRFVLEGERPRLFTVADLDGMLPQALSSVQRQRSERIVWISESSCAPERLVLPPKQFFAARQNDGSHRFYSGDDS</sequence>
<dbReference type="InterPro" id="IPR043752">
    <property type="entry name" value="DUF5697"/>
</dbReference>
<keyword evidence="2" id="KW-1185">Reference proteome</keyword>
<evidence type="ECO:0000313" key="1">
    <source>
        <dbReference type="EMBL" id="QNL44085.1"/>
    </source>
</evidence>
<gene>
    <name evidence="1" type="ORF">H8790_11655</name>
</gene>
<dbReference type="EMBL" id="CP060490">
    <property type="protein sequence ID" value="QNL44085.1"/>
    <property type="molecule type" value="Genomic_DNA"/>
</dbReference>
<proteinExistence type="predicted"/>
<dbReference type="Pfam" id="PF18954">
    <property type="entry name" value="DUF5697"/>
    <property type="match status" value="1"/>
</dbReference>
<name>A0A7G9B3F4_9FIRM</name>
<protein>
    <submittedName>
        <fullName evidence="1">Uncharacterized protein</fullName>
    </submittedName>
</protein>
<reference evidence="1 2" key="1">
    <citation type="submission" date="2020-08" db="EMBL/GenBank/DDBJ databases">
        <authorList>
            <person name="Liu C."/>
            <person name="Sun Q."/>
        </authorList>
    </citation>
    <scope>NUCLEOTIDE SEQUENCE [LARGE SCALE GENOMIC DNA]</scope>
    <source>
        <strain evidence="1 2">NSJ-62</strain>
    </source>
</reference>